<protein>
    <submittedName>
        <fullName evidence="1">Uncharacterized protein</fullName>
    </submittedName>
</protein>
<dbReference type="Proteomes" id="UP000762676">
    <property type="component" value="Unassembled WGS sequence"/>
</dbReference>
<dbReference type="EMBL" id="BMAT01009309">
    <property type="protein sequence ID" value="GFS03793.1"/>
    <property type="molecule type" value="Genomic_DNA"/>
</dbReference>
<evidence type="ECO:0000313" key="1">
    <source>
        <dbReference type="EMBL" id="GFS03793.1"/>
    </source>
</evidence>
<name>A0AAV4HZX5_9GAST</name>
<proteinExistence type="predicted"/>
<reference evidence="1 2" key="1">
    <citation type="journal article" date="2021" name="Elife">
        <title>Chloroplast acquisition without the gene transfer in kleptoplastic sea slugs, Plakobranchus ocellatus.</title>
        <authorList>
            <person name="Maeda T."/>
            <person name="Takahashi S."/>
            <person name="Yoshida T."/>
            <person name="Shimamura S."/>
            <person name="Takaki Y."/>
            <person name="Nagai Y."/>
            <person name="Toyoda A."/>
            <person name="Suzuki Y."/>
            <person name="Arimoto A."/>
            <person name="Ishii H."/>
            <person name="Satoh N."/>
            <person name="Nishiyama T."/>
            <person name="Hasebe M."/>
            <person name="Maruyama T."/>
            <person name="Minagawa J."/>
            <person name="Obokata J."/>
            <person name="Shigenobu S."/>
        </authorList>
    </citation>
    <scope>NUCLEOTIDE SEQUENCE [LARGE SCALE GENOMIC DNA]</scope>
</reference>
<sequence length="90" mass="10460">MPTNRNVFPKAINFASRFKFNLSIETLRPIGCLANGLSAFFRVPTSTFTPTFYSYSYFYFYFYESEELQESESEVLQESESDELQESESG</sequence>
<keyword evidence="2" id="KW-1185">Reference proteome</keyword>
<comment type="caution">
    <text evidence="1">The sequence shown here is derived from an EMBL/GenBank/DDBJ whole genome shotgun (WGS) entry which is preliminary data.</text>
</comment>
<organism evidence="1 2">
    <name type="scientific">Elysia marginata</name>
    <dbReference type="NCBI Taxonomy" id="1093978"/>
    <lineage>
        <taxon>Eukaryota</taxon>
        <taxon>Metazoa</taxon>
        <taxon>Spiralia</taxon>
        <taxon>Lophotrochozoa</taxon>
        <taxon>Mollusca</taxon>
        <taxon>Gastropoda</taxon>
        <taxon>Heterobranchia</taxon>
        <taxon>Euthyneura</taxon>
        <taxon>Panpulmonata</taxon>
        <taxon>Sacoglossa</taxon>
        <taxon>Placobranchoidea</taxon>
        <taxon>Plakobranchidae</taxon>
        <taxon>Elysia</taxon>
    </lineage>
</organism>
<evidence type="ECO:0000313" key="2">
    <source>
        <dbReference type="Proteomes" id="UP000762676"/>
    </source>
</evidence>
<gene>
    <name evidence="1" type="ORF">ElyMa_004641400</name>
</gene>
<accession>A0AAV4HZX5</accession>
<dbReference type="AlphaFoldDB" id="A0AAV4HZX5"/>